<keyword evidence="1" id="KW-0808">Transferase</keyword>
<dbReference type="SUPFAM" id="SSF52540">
    <property type="entry name" value="P-loop containing nucleoside triphosphate hydrolases"/>
    <property type="match status" value="1"/>
</dbReference>
<dbReference type="EMBL" id="FOVP01000011">
    <property type="protein sequence ID" value="SFN90781.1"/>
    <property type="molecule type" value="Genomic_DNA"/>
</dbReference>
<dbReference type="GO" id="GO:0016020">
    <property type="term" value="C:membrane"/>
    <property type="evidence" value="ECO:0007669"/>
    <property type="project" value="InterPro"/>
</dbReference>
<evidence type="ECO:0000313" key="1">
    <source>
        <dbReference type="EMBL" id="SFN90781.1"/>
    </source>
</evidence>
<dbReference type="InterPro" id="IPR027417">
    <property type="entry name" value="P-loop_NTPase"/>
</dbReference>
<dbReference type="OrthoDB" id="288532at2"/>
<accession>A0A1I5CVX3</accession>
<dbReference type="GO" id="GO:0008146">
    <property type="term" value="F:sulfotransferase activity"/>
    <property type="evidence" value="ECO:0007669"/>
    <property type="project" value="InterPro"/>
</dbReference>
<proteinExistence type="predicted"/>
<protein>
    <submittedName>
        <fullName evidence="1">Sulfotransferase family protein</fullName>
    </submittedName>
</protein>
<dbReference type="AlphaFoldDB" id="A0A1I5CVX3"/>
<dbReference type="RefSeq" id="WP_092838316.1">
    <property type="nucleotide sequence ID" value="NZ_FOVP01000011.1"/>
</dbReference>
<dbReference type="Proteomes" id="UP000198599">
    <property type="component" value="Unassembled WGS sequence"/>
</dbReference>
<gene>
    <name evidence="1" type="ORF">SAMN04487859_1117</name>
</gene>
<reference evidence="2" key="1">
    <citation type="submission" date="2016-10" db="EMBL/GenBank/DDBJ databases">
        <authorList>
            <person name="Varghese N."/>
            <person name="Submissions S."/>
        </authorList>
    </citation>
    <scope>NUCLEOTIDE SEQUENCE [LARGE SCALE GENOMIC DNA]</scope>
    <source>
        <strain evidence="2">DSM 28463</strain>
    </source>
</reference>
<dbReference type="STRING" id="1005928.SAMN04487859_1117"/>
<sequence>MIISHSHKFVFVKTKKTAGTSIECALAPHLEPGDLASPLVEHEAKYRRFSKDFVRTLREKDSTIRARNPHLPASVISEHFKAETKGYFSFCVERNPWDKAISAFFFWISKHPVDQSKSQEDNFMEFAQSPRLGFFSDFESYMAGGKPQVDRILSFENLADEFSTVTALIGLPQVTIGAIKAKGEIRPKNTQALERFYGADMNNPAAQRVQSVFAREIEYFGYSPMTS</sequence>
<keyword evidence="2" id="KW-1185">Reference proteome</keyword>
<evidence type="ECO:0000313" key="2">
    <source>
        <dbReference type="Proteomes" id="UP000198599"/>
    </source>
</evidence>
<dbReference type="InterPro" id="IPR005331">
    <property type="entry name" value="Sulfotransferase"/>
</dbReference>
<name>A0A1I5CVX3_9RHOB</name>
<dbReference type="Pfam" id="PF03567">
    <property type="entry name" value="Sulfotransfer_2"/>
    <property type="match status" value="1"/>
</dbReference>
<dbReference type="Gene3D" id="3.40.50.300">
    <property type="entry name" value="P-loop containing nucleotide triphosphate hydrolases"/>
    <property type="match status" value="1"/>
</dbReference>
<organism evidence="1 2">
    <name type="scientific">Roseovarius lutimaris</name>
    <dbReference type="NCBI Taxonomy" id="1005928"/>
    <lineage>
        <taxon>Bacteria</taxon>
        <taxon>Pseudomonadati</taxon>
        <taxon>Pseudomonadota</taxon>
        <taxon>Alphaproteobacteria</taxon>
        <taxon>Rhodobacterales</taxon>
        <taxon>Roseobacteraceae</taxon>
        <taxon>Roseovarius</taxon>
    </lineage>
</organism>